<reference evidence="8 9" key="1">
    <citation type="journal article" date="2009" name="Stand. Genomic Sci.">
        <title>Complete genome sequence of Slackia heliotrinireducens type strain (RHS 1).</title>
        <authorList>
            <person name="Pukall R."/>
            <person name="Lapidus A."/>
            <person name="Nolan M."/>
            <person name="Copeland A."/>
            <person name="Glavina Del Rio T."/>
            <person name="Lucas S."/>
            <person name="Chen F."/>
            <person name="Tice H."/>
            <person name="Cheng J.F."/>
            <person name="Chertkov O."/>
            <person name="Bruce D."/>
            <person name="Goodwin L."/>
            <person name="Kuske C."/>
            <person name="Brettin T."/>
            <person name="Detter J.C."/>
            <person name="Han C."/>
            <person name="Pitluck S."/>
            <person name="Pati A."/>
            <person name="Mavrommatis K."/>
            <person name="Ivanova N."/>
            <person name="Ovchinnikova G."/>
            <person name="Chen A."/>
            <person name="Palaniappan K."/>
            <person name="Schneider S."/>
            <person name="Rohde M."/>
            <person name="Chain P."/>
            <person name="D'haeseleer P."/>
            <person name="Goker M."/>
            <person name="Bristow J."/>
            <person name="Eisen J.A."/>
            <person name="Markowitz V."/>
            <person name="Kyrpides N.C."/>
            <person name="Klenk H.P."/>
            <person name="Hugenholtz P."/>
        </authorList>
    </citation>
    <scope>NUCLEOTIDE SEQUENCE [LARGE SCALE GENOMIC DNA]</scope>
    <source>
        <strain evidence="9">ATCC 29202 / DSM 20476 / NCTC 11029 / RHS 1</strain>
    </source>
</reference>
<evidence type="ECO:0000259" key="6">
    <source>
        <dbReference type="PROSITE" id="PS51898"/>
    </source>
</evidence>
<evidence type="ECO:0000256" key="2">
    <source>
        <dbReference type="ARBA" id="ARBA00022908"/>
    </source>
</evidence>
<dbReference type="KEGG" id="shi:Shel_14150"/>
<protein>
    <submittedName>
        <fullName evidence="8">Site-specific recombinase XerD</fullName>
    </submittedName>
</protein>
<name>C7N6A1_SLAHD</name>
<dbReference type="Pfam" id="PF00589">
    <property type="entry name" value="Phage_integrase"/>
    <property type="match status" value="1"/>
</dbReference>
<dbReference type="Gene3D" id="1.10.150.130">
    <property type="match status" value="1"/>
</dbReference>
<dbReference type="GO" id="GO:0015074">
    <property type="term" value="P:DNA integration"/>
    <property type="evidence" value="ECO:0007669"/>
    <property type="project" value="UniProtKB-KW"/>
</dbReference>
<dbReference type="InterPro" id="IPR044068">
    <property type="entry name" value="CB"/>
</dbReference>
<keyword evidence="9" id="KW-1185">Reference proteome</keyword>
<evidence type="ECO:0000256" key="5">
    <source>
        <dbReference type="PROSITE-ProRule" id="PRU01248"/>
    </source>
</evidence>
<dbReference type="PROSITE" id="PS51900">
    <property type="entry name" value="CB"/>
    <property type="match status" value="1"/>
</dbReference>
<comment type="similarity">
    <text evidence="1">Belongs to the 'phage' integrase family.</text>
</comment>
<gene>
    <name evidence="8" type="ordered locus">Shel_14150</name>
</gene>
<accession>C7N6A1</accession>
<dbReference type="InterPro" id="IPR011010">
    <property type="entry name" value="DNA_brk_join_enz"/>
</dbReference>
<evidence type="ECO:0000259" key="7">
    <source>
        <dbReference type="PROSITE" id="PS51900"/>
    </source>
</evidence>
<dbReference type="InterPro" id="IPR002104">
    <property type="entry name" value="Integrase_catalytic"/>
</dbReference>
<dbReference type="HOGENOM" id="CLU_027562_17_1_11"/>
<dbReference type="EMBL" id="CP001684">
    <property type="protein sequence ID" value="ACV22436.1"/>
    <property type="molecule type" value="Genomic_DNA"/>
</dbReference>
<dbReference type="PROSITE" id="PS51898">
    <property type="entry name" value="TYR_RECOMBINASE"/>
    <property type="match status" value="1"/>
</dbReference>
<dbReference type="Pfam" id="PF14659">
    <property type="entry name" value="Phage_int_SAM_3"/>
    <property type="match status" value="1"/>
</dbReference>
<dbReference type="AlphaFoldDB" id="C7N6A1"/>
<dbReference type="RefSeq" id="WP_012798538.1">
    <property type="nucleotide sequence ID" value="NC_013165.1"/>
</dbReference>
<dbReference type="STRING" id="471855.Shel_14150"/>
<keyword evidence="2" id="KW-0229">DNA integration</keyword>
<dbReference type="eggNOG" id="COG0582">
    <property type="taxonomic scope" value="Bacteria"/>
</dbReference>
<dbReference type="Proteomes" id="UP000002026">
    <property type="component" value="Chromosome"/>
</dbReference>
<evidence type="ECO:0000256" key="3">
    <source>
        <dbReference type="ARBA" id="ARBA00023125"/>
    </source>
</evidence>
<dbReference type="SUPFAM" id="SSF56349">
    <property type="entry name" value="DNA breaking-rejoining enzymes"/>
    <property type="match status" value="1"/>
</dbReference>
<dbReference type="GO" id="GO:0003677">
    <property type="term" value="F:DNA binding"/>
    <property type="evidence" value="ECO:0007669"/>
    <property type="project" value="UniProtKB-UniRule"/>
</dbReference>
<dbReference type="PANTHER" id="PTHR30349">
    <property type="entry name" value="PHAGE INTEGRASE-RELATED"/>
    <property type="match status" value="1"/>
</dbReference>
<keyword evidence="3 5" id="KW-0238">DNA-binding</keyword>
<evidence type="ECO:0000313" key="9">
    <source>
        <dbReference type="Proteomes" id="UP000002026"/>
    </source>
</evidence>
<dbReference type="GO" id="GO:0006310">
    <property type="term" value="P:DNA recombination"/>
    <property type="evidence" value="ECO:0007669"/>
    <property type="project" value="UniProtKB-KW"/>
</dbReference>
<feature type="domain" description="Tyr recombinase" evidence="6">
    <location>
        <begin position="202"/>
        <end position="406"/>
    </location>
</feature>
<evidence type="ECO:0000256" key="4">
    <source>
        <dbReference type="ARBA" id="ARBA00023172"/>
    </source>
</evidence>
<feature type="domain" description="Core-binding (CB)" evidence="7">
    <location>
        <begin position="74"/>
        <end position="158"/>
    </location>
</feature>
<dbReference type="CDD" id="cd01189">
    <property type="entry name" value="INT_ICEBs1_C_like"/>
    <property type="match status" value="1"/>
</dbReference>
<evidence type="ECO:0000313" key="8">
    <source>
        <dbReference type="EMBL" id="ACV22436.1"/>
    </source>
</evidence>
<dbReference type="InterPro" id="IPR010998">
    <property type="entry name" value="Integrase_recombinase_N"/>
</dbReference>
<dbReference type="PANTHER" id="PTHR30349:SF64">
    <property type="entry name" value="PROPHAGE INTEGRASE INTD-RELATED"/>
    <property type="match status" value="1"/>
</dbReference>
<sequence>MANNRGDGSIYQAKDKNGKPIPNCWRISVSFGSAGGDRQRVQCTVRGTKAEAKKKRDEIRRQHEEGLAIDAGKVTVSEFIETWLEARQTTGKVSEFTIKNYHARLKTIEPYIGKKKLNKVTAAEIERAYAQLKAKKSLSDTTLNKLHILLKSVFEKACDYDLILRNPCNKVESPSVDKPDRKSLTQEEGATLLHKLDLEEARIIQEMDEKEERQVKKGNQFGRSSIRGLANLGFTIGTRIALATGLHRGEVFGLTWKNVNLRQNTITVAQTLTKEGEIKDPKTGAGRRTISIDESTAAHLRMWRKRQREELAKLAIKLGDATPVCCSERGEWVNLANFERWWRSFRDDAGFEGLRFHELRHSQATLLLANGTDLKTVQDRMGHANGAITLNWYAHAIPENDQKAAQLVGNLFGTPSKRTQRGQSKIINLVENSPHAETFREKPDAVGLALA</sequence>
<evidence type="ECO:0000256" key="1">
    <source>
        <dbReference type="ARBA" id="ARBA00008857"/>
    </source>
</evidence>
<keyword evidence="4" id="KW-0233">DNA recombination</keyword>
<dbReference type="InterPro" id="IPR013762">
    <property type="entry name" value="Integrase-like_cat_sf"/>
</dbReference>
<dbReference type="InterPro" id="IPR004107">
    <property type="entry name" value="Integrase_SAM-like_N"/>
</dbReference>
<organism evidence="8 9">
    <name type="scientific">Slackia heliotrinireducens (strain ATCC 29202 / DSM 20476 / NCTC 11029 / RHS 1)</name>
    <name type="common">Peptococcus heliotrinreducens</name>
    <dbReference type="NCBI Taxonomy" id="471855"/>
    <lineage>
        <taxon>Bacteria</taxon>
        <taxon>Bacillati</taxon>
        <taxon>Actinomycetota</taxon>
        <taxon>Coriobacteriia</taxon>
        <taxon>Eggerthellales</taxon>
        <taxon>Eggerthellaceae</taxon>
        <taxon>Slackia</taxon>
    </lineage>
</organism>
<proteinExistence type="inferred from homology"/>
<dbReference type="InterPro" id="IPR050090">
    <property type="entry name" value="Tyrosine_recombinase_XerCD"/>
</dbReference>
<dbReference type="Gene3D" id="1.10.443.10">
    <property type="entry name" value="Intergrase catalytic core"/>
    <property type="match status" value="1"/>
</dbReference>